<evidence type="ECO:0000313" key="1">
    <source>
        <dbReference type="EMBL" id="RKH73546.1"/>
    </source>
</evidence>
<name>A0A3A8QXP2_9BACT</name>
<comment type="caution">
    <text evidence="1">The sequence shown here is derived from an EMBL/GenBank/DDBJ whole genome shotgun (WGS) entry which is preliminary data.</text>
</comment>
<evidence type="ECO:0000313" key="2">
    <source>
        <dbReference type="Proteomes" id="UP000282656"/>
    </source>
</evidence>
<gene>
    <name evidence="1" type="ORF">D7X96_02050</name>
</gene>
<proteinExistence type="predicted"/>
<accession>A0A3A8QXP2</accession>
<protein>
    <submittedName>
        <fullName evidence="1">Uncharacterized protein</fullName>
    </submittedName>
</protein>
<organism evidence="1 2">
    <name type="scientific">Corallococcus interemptor</name>
    <dbReference type="NCBI Taxonomy" id="2316720"/>
    <lineage>
        <taxon>Bacteria</taxon>
        <taxon>Pseudomonadati</taxon>
        <taxon>Myxococcota</taxon>
        <taxon>Myxococcia</taxon>
        <taxon>Myxococcales</taxon>
        <taxon>Cystobacterineae</taxon>
        <taxon>Myxococcaceae</taxon>
        <taxon>Corallococcus</taxon>
    </lineage>
</organism>
<keyword evidence="2" id="KW-1185">Reference proteome</keyword>
<dbReference type="OrthoDB" id="5381007at2"/>
<dbReference type="EMBL" id="RAWM01000003">
    <property type="protein sequence ID" value="RKH73546.1"/>
    <property type="molecule type" value="Genomic_DNA"/>
</dbReference>
<dbReference type="Proteomes" id="UP000282656">
    <property type="component" value="Unassembled WGS sequence"/>
</dbReference>
<dbReference type="AlphaFoldDB" id="A0A3A8QXP2"/>
<reference evidence="2" key="1">
    <citation type="submission" date="2018-09" db="EMBL/GenBank/DDBJ databases">
        <authorList>
            <person name="Livingstone P.G."/>
            <person name="Whitworth D.E."/>
        </authorList>
    </citation>
    <scope>NUCLEOTIDE SEQUENCE [LARGE SCALE GENOMIC DNA]</scope>
    <source>
        <strain evidence="2">AB047A</strain>
    </source>
</reference>
<sequence length="186" mass="20290">MRLCLLVGIRQEGQGCLRTPFDVTAACIDGLECRGRDGYCARACTPGQHESCPEGFFCADVKPAPACLPTCEKQGCLQGERCIPFKEGTSICASIYGPNCLDTPCPEGRECEVRSNPEFPGKVWAECLHRCSPTNPACEEGQVCDHYHCLQACDPNGPNPCAEGFHCDRRGEELPWSCQPDTWRGG</sequence>